<keyword evidence="2" id="KW-0812">Transmembrane</keyword>
<gene>
    <name evidence="3" type="ORF">EV386_0741</name>
</gene>
<organism evidence="3 4">
    <name type="scientific">Xylanimonas ulmi</name>
    <dbReference type="NCBI Taxonomy" id="228973"/>
    <lineage>
        <taxon>Bacteria</taxon>
        <taxon>Bacillati</taxon>
        <taxon>Actinomycetota</taxon>
        <taxon>Actinomycetes</taxon>
        <taxon>Micrococcales</taxon>
        <taxon>Promicromonosporaceae</taxon>
        <taxon>Xylanimonas</taxon>
    </lineage>
</organism>
<feature type="transmembrane region" description="Helical" evidence="2">
    <location>
        <begin position="129"/>
        <end position="153"/>
    </location>
</feature>
<reference evidence="3 4" key="1">
    <citation type="submission" date="2019-02" db="EMBL/GenBank/DDBJ databases">
        <title>Sequencing the genomes of 1000 actinobacteria strains.</title>
        <authorList>
            <person name="Klenk H.-P."/>
        </authorList>
    </citation>
    <scope>NUCLEOTIDE SEQUENCE [LARGE SCALE GENOMIC DNA]</scope>
    <source>
        <strain evidence="3 4">DSM 16932</strain>
    </source>
</reference>
<keyword evidence="2" id="KW-1133">Transmembrane helix</keyword>
<evidence type="ECO:0000256" key="1">
    <source>
        <dbReference type="SAM" id="MobiDB-lite"/>
    </source>
</evidence>
<name>A0A4Q7M0R2_9MICO</name>
<keyword evidence="4" id="KW-1185">Reference proteome</keyword>
<evidence type="ECO:0000256" key="2">
    <source>
        <dbReference type="SAM" id="Phobius"/>
    </source>
</evidence>
<proteinExistence type="predicted"/>
<dbReference type="EMBL" id="SGWX01000001">
    <property type="protein sequence ID" value="RZS60483.1"/>
    <property type="molecule type" value="Genomic_DNA"/>
</dbReference>
<feature type="region of interest" description="Disordered" evidence="1">
    <location>
        <begin position="1"/>
        <end position="62"/>
    </location>
</feature>
<accession>A0A4Q7M0R2</accession>
<feature type="transmembrane region" description="Helical" evidence="2">
    <location>
        <begin position="104"/>
        <end position="123"/>
    </location>
</feature>
<dbReference type="RefSeq" id="WP_130412435.1">
    <property type="nucleotide sequence ID" value="NZ_SGWX01000001.1"/>
</dbReference>
<evidence type="ECO:0000313" key="4">
    <source>
        <dbReference type="Proteomes" id="UP000293852"/>
    </source>
</evidence>
<dbReference type="Proteomes" id="UP000293852">
    <property type="component" value="Unassembled WGS sequence"/>
</dbReference>
<dbReference type="InterPro" id="IPR021403">
    <property type="entry name" value="DUF3043"/>
</dbReference>
<sequence>MFSRNKRSPDATDAAAQAAEIERAGAVGKGHPTPKRSVAEAANKRPLVPSDRKSAAREAKVKQRETRARAYEGMQRGEERYLPARDKGAQRRYVRDHVDARWNVGEYFLPVAFVFIILNFAIARFGPTLAFVILVALYVVVLVAIADAVIMWYRLKGKLKAKFGEVERGTAWYAGMRAFQIRRSRMPRPNFKQHGVWPQ</sequence>
<dbReference type="AlphaFoldDB" id="A0A4Q7M0R2"/>
<dbReference type="OrthoDB" id="5194448at2"/>
<keyword evidence="2" id="KW-0472">Membrane</keyword>
<comment type="caution">
    <text evidence="3">The sequence shown here is derived from an EMBL/GenBank/DDBJ whole genome shotgun (WGS) entry which is preliminary data.</text>
</comment>
<protein>
    <submittedName>
        <fullName evidence="3">DUF3043 family protein</fullName>
    </submittedName>
</protein>
<evidence type="ECO:0000313" key="3">
    <source>
        <dbReference type="EMBL" id="RZS60483.1"/>
    </source>
</evidence>
<feature type="compositionally biased region" description="Basic and acidic residues" evidence="1">
    <location>
        <begin position="50"/>
        <end position="62"/>
    </location>
</feature>
<dbReference type="Pfam" id="PF11241">
    <property type="entry name" value="DUF3043"/>
    <property type="match status" value="1"/>
</dbReference>